<feature type="compositionally biased region" description="Basic and acidic residues" evidence="5">
    <location>
        <begin position="78"/>
        <end position="88"/>
    </location>
</feature>
<feature type="coiled-coil region" evidence="4">
    <location>
        <begin position="774"/>
        <end position="874"/>
    </location>
</feature>
<dbReference type="STRING" id="40998.A0A2P7YNF2"/>
<evidence type="ECO:0000259" key="6">
    <source>
        <dbReference type="Pfam" id="PF12325"/>
    </source>
</evidence>
<dbReference type="GO" id="GO:0005794">
    <property type="term" value="C:Golgi apparatus"/>
    <property type="evidence" value="ECO:0007669"/>
    <property type="project" value="UniProtKB-SubCell"/>
</dbReference>
<feature type="coiled-coil region" evidence="4">
    <location>
        <begin position="213"/>
        <end position="350"/>
    </location>
</feature>
<protein>
    <recommendedName>
        <fullName evidence="6">TATA element modulatory factor 1 TATA binding domain-containing protein</fullName>
    </recommendedName>
</protein>
<dbReference type="GO" id="GO:0005783">
    <property type="term" value="C:endoplasmic reticulum"/>
    <property type="evidence" value="ECO:0007669"/>
    <property type="project" value="TreeGrafter"/>
</dbReference>
<feature type="compositionally biased region" description="Basic and acidic residues" evidence="5">
    <location>
        <begin position="51"/>
        <end position="61"/>
    </location>
</feature>
<evidence type="ECO:0000313" key="7">
    <source>
        <dbReference type="EMBL" id="PSK37460.1"/>
    </source>
</evidence>
<dbReference type="Proteomes" id="UP000243723">
    <property type="component" value="Unassembled WGS sequence"/>
</dbReference>
<gene>
    <name evidence="7" type="ORF">B9Z65_2202</name>
</gene>
<feature type="compositionally biased region" description="Polar residues" evidence="5">
    <location>
        <begin position="97"/>
        <end position="125"/>
    </location>
</feature>
<dbReference type="InterPro" id="IPR022091">
    <property type="entry name" value="TMF_TATA-bd"/>
</dbReference>
<evidence type="ECO:0000313" key="8">
    <source>
        <dbReference type="Proteomes" id="UP000243723"/>
    </source>
</evidence>
<proteinExistence type="predicted"/>
<dbReference type="Pfam" id="PF12325">
    <property type="entry name" value="TMF_TATA_bd"/>
    <property type="match status" value="1"/>
</dbReference>
<feature type="region of interest" description="Disordered" evidence="5">
    <location>
        <begin position="708"/>
        <end position="764"/>
    </location>
</feature>
<evidence type="ECO:0000256" key="1">
    <source>
        <dbReference type="ARBA" id="ARBA00004555"/>
    </source>
</evidence>
<feature type="compositionally biased region" description="Basic residues" evidence="5">
    <location>
        <begin position="632"/>
        <end position="645"/>
    </location>
</feature>
<evidence type="ECO:0000256" key="3">
    <source>
        <dbReference type="ARBA" id="ARBA00023054"/>
    </source>
</evidence>
<feature type="compositionally biased region" description="Polar residues" evidence="5">
    <location>
        <begin position="652"/>
        <end position="674"/>
    </location>
</feature>
<feature type="domain" description="TATA element modulatory factor 1 TATA binding" evidence="6">
    <location>
        <begin position="762"/>
        <end position="875"/>
    </location>
</feature>
<dbReference type="PANTHER" id="PTHR46515:SF1">
    <property type="entry name" value="TATA ELEMENT MODULATORY FACTOR"/>
    <property type="match status" value="1"/>
</dbReference>
<feature type="compositionally biased region" description="Basic and acidic residues" evidence="5">
    <location>
        <begin position="736"/>
        <end position="747"/>
    </location>
</feature>
<dbReference type="AlphaFoldDB" id="A0A2P7YNF2"/>
<keyword evidence="2" id="KW-0333">Golgi apparatus</keyword>
<dbReference type="InterPro" id="IPR022092">
    <property type="entry name" value="TMF_DNA-bd"/>
</dbReference>
<feature type="compositionally biased region" description="Polar residues" evidence="5">
    <location>
        <begin position="65"/>
        <end position="77"/>
    </location>
</feature>
<dbReference type="PANTHER" id="PTHR46515">
    <property type="entry name" value="TATA ELEMENT MODULATORY FACTOR TMF1"/>
    <property type="match status" value="1"/>
</dbReference>
<reference evidence="7 8" key="1">
    <citation type="submission" date="2017-05" db="EMBL/GenBank/DDBJ databases">
        <title>Draft genome sequence of Elsinoe australis.</title>
        <authorList>
            <person name="Cheng Q."/>
        </authorList>
    </citation>
    <scope>NUCLEOTIDE SEQUENCE [LARGE SCALE GENOMIC DNA]</scope>
    <source>
        <strain evidence="7 8">NL1</strain>
    </source>
</reference>
<feature type="region of interest" description="Disordered" evidence="5">
    <location>
        <begin position="51"/>
        <end position="129"/>
    </location>
</feature>
<keyword evidence="3 4" id="KW-0175">Coiled coil</keyword>
<feature type="coiled-coil region" evidence="4">
    <location>
        <begin position="544"/>
        <end position="599"/>
    </location>
</feature>
<dbReference type="OrthoDB" id="74178at2759"/>
<dbReference type="Pfam" id="PF12329">
    <property type="entry name" value="TMF_DNA_bd"/>
    <property type="match status" value="1"/>
</dbReference>
<dbReference type="InterPro" id="IPR052602">
    <property type="entry name" value="Growth_transcription_reg"/>
</dbReference>
<feature type="region of interest" description="Disordered" evidence="5">
    <location>
        <begin position="611"/>
        <end position="694"/>
    </location>
</feature>
<comment type="caution">
    <text evidence="7">The sequence shown here is derived from an EMBL/GenBank/DDBJ whole genome shotgun (WGS) entry which is preliminary data.</text>
</comment>
<evidence type="ECO:0000256" key="4">
    <source>
        <dbReference type="SAM" id="Coils"/>
    </source>
</evidence>
<dbReference type="EMBL" id="NHZQ01000412">
    <property type="protein sequence ID" value="PSK37460.1"/>
    <property type="molecule type" value="Genomic_DNA"/>
</dbReference>
<evidence type="ECO:0000256" key="5">
    <source>
        <dbReference type="SAM" id="MobiDB-lite"/>
    </source>
</evidence>
<comment type="subcellular location">
    <subcellularLocation>
        <location evidence="1">Golgi apparatus</location>
    </subcellularLocation>
</comment>
<accession>A0A2P7YNF2</accession>
<name>A0A2P7YNF2_9PEZI</name>
<keyword evidence="8" id="KW-1185">Reference proteome</keyword>
<feature type="coiled-coil region" evidence="4">
    <location>
        <begin position="382"/>
        <end position="485"/>
    </location>
</feature>
<evidence type="ECO:0000256" key="2">
    <source>
        <dbReference type="ARBA" id="ARBA00023034"/>
    </source>
</evidence>
<organism evidence="7 8">
    <name type="scientific">Elsinoe australis</name>
    <dbReference type="NCBI Taxonomy" id="40998"/>
    <lineage>
        <taxon>Eukaryota</taxon>
        <taxon>Fungi</taxon>
        <taxon>Dikarya</taxon>
        <taxon>Ascomycota</taxon>
        <taxon>Pezizomycotina</taxon>
        <taxon>Dothideomycetes</taxon>
        <taxon>Dothideomycetidae</taxon>
        <taxon>Myriangiales</taxon>
        <taxon>Elsinoaceae</taxon>
        <taxon>Elsinoe</taxon>
    </lineage>
</organism>
<sequence length="878" mass="96677">MATNQQKAKQSSRWGSLLSGAVAGLESRLDTILTDDNEASAKSRIADAEAKAAAAKLKEEASLQAPAQNVSRSPSKSRTNDRLQERLAKAMAAKAASQATSEVSSPALQATSSVGIESPRSSLDSRPSIDVTQPAVVGAEDANGNAEPDVIAQNGPIIPAIVTETPATLLSSTLPINPARHSEDTAPRPSFETDDVFAVDVSKSSLESEAPRKSAAELEVELIQLRAEREESDRQKQEDMDTVLERIDALQAKLQYLAKETVAAAKQANSEADKGSLEKRLAEKDEKIALLMEEGQNLSKTEMRQLTNLRKLSSQVTAETKAAAEARKEVARLKQSESALKTRIARLEHAEKDSSARAARSSQLESDLASIRLDMSSKDSTITSLKRRLEDTEKKLEKLESGSQAQSLVADTRKIGDLEEELSNTKIEKKLVEDRMRAELQRLKQEMEQQKDRAQASELELRTEITNLEARMEALRVRAEEASSDQTGDSQAKLLRQIETLQTQYSLAADNWRTIEGSLNARLTAVEKERDDTVKREGDVRKKARDLGVKVRKLEEELDKDTDNSNNLGNELSEQKALNQKLQSRLEASDKALEEARLDFDQQRQALEASLSARIEGERSRRASNSTTTYSRSKRGTSPHSHRKASAADAILSSSTRKPSRANDSSTSLNFYSHSSRRPSALPSNGLDFLPSPTTISRKQSQLSLGQLYGHGYGHSSMTSLPNPTDLPPTPSITTEHADGPDDDRFSRHSSPRGTAADVISASTVHTGPSVQLVERMSSSIRRLEAEKAAHRDEVARLAQQRDEARDEMVRLMREVEGAKGAEKEVAGLKAEMEKMTERYEACLEMLGEREEEVEELRGDLGEMKRIYRELVAKMGHE</sequence>